<comment type="caution">
    <text evidence="1">The sequence shown here is derived from an EMBL/GenBank/DDBJ whole genome shotgun (WGS) entry which is preliminary data.</text>
</comment>
<dbReference type="Proteomes" id="UP000319700">
    <property type="component" value="Unassembled WGS sequence"/>
</dbReference>
<protein>
    <recommendedName>
        <fullName evidence="3">CarboxypepD_reg-like domain-containing protein</fullName>
    </recommendedName>
</protein>
<name>A0A502E3M8_9FLAO</name>
<evidence type="ECO:0000313" key="2">
    <source>
        <dbReference type="Proteomes" id="UP000319700"/>
    </source>
</evidence>
<dbReference type="OrthoDB" id="7432683at2"/>
<evidence type="ECO:0000313" key="1">
    <source>
        <dbReference type="EMBL" id="TPG32127.1"/>
    </source>
</evidence>
<sequence>MIHKIRISIPEPCHENWLEMSPTEKGKFCSSCQKNVIDFTKASDREILLEYNKNEHLCGRFRTSQLDRTLVLPKEKKPIWMIAAASVIAFLGLGSQAAKAQGKPIIEQTDKKAIQDTIPTDSNITEIEIEGKIFLDETNPNFEEVDILIYDKNQIFHPNADGRFCIKTNKNDRILISKAGYINYSTTAFKSINLGAIELETDNCKTIVVGGAIAIKRSFWYRLFHKN</sequence>
<dbReference type="RefSeq" id="WP_140511861.1">
    <property type="nucleotide sequence ID" value="NZ_RCZH01000026.1"/>
</dbReference>
<evidence type="ECO:0008006" key="3">
    <source>
        <dbReference type="Google" id="ProtNLM"/>
    </source>
</evidence>
<accession>A0A502E3M8</accession>
<dbReference type="EMBL" id="RCZH01000026">
    <property type="protein sequence ID" value="TPG32127.1"/>
    <property type="molecule type" value="Genomic_DNA"/>
</dbReference>
<gene>
    <name evidence="1" type="ORF">EAH81_26215</name>
</gene>
<keyword evidence="2" id="KW-1185">Reference proteome</keyword>
<organism evidence="1 2">
    <name type="scientific">Flavobacterium pectinovorum</name>
    <dbReference type="NCBI Taxonomy" id="29533"/>
    <lineage>
        <taxon>Bacteria</taxon>
        <taxon>Pseudomonadati</taxon>
        <taxon>Bacteroidota</taxon>
        <taxon>Flavobacteriia</taxon>
        <taxon>Flavobacteriales</taxon>
        <taxon>Flavobacteriaceae</taxon>
        <taxon>Flavobacterium</taxon>
    </lineage>
</organism>
<dbReference type="AlphaFoldDB" id="A0A502E3M8"/>
<proteinExistence type="predicted"/>
<reference evidence="1 2" key="1">
    <citation type="journal article" date="2019" name="Environ. Microbiol.">
        <title>Species interactions and distinct microbial communities in high Arctic permafrost affected cryosols are associated with the CH4 and CO2 gas fluxes.</title>
        <authorList>
            <person name="Altshuler I."/>
            <person name="Hamel J."/>
            <person name="Turney S."/>
            <person name="Magnuson E."/>
            <person name="Levesque R."/>
            <person name="Greer C."/>
            <person name="Whyte L.G."/>
        </authorList>
    </citation>
    <scope>NUCLEOTIDE SEQUENCE [LARGE SCALE GENOMIC DNA]</scope>
    <source>
        <strain evidence="1 2">42</strain>
    </source>
</reference>